<dbReference type="OrthoDB" id="5105562at2"/>
<dbReference type="PROSITE" id="PS51318">
    <property type="entry name" value="TAT"/>
    <property type="match status" value="1"/>
</dbReference>
<organism evidence="4 5">
    <name type="scientific">Nakamurella flava</name>
    <dbReference type="NCBI Taxonomy" id="2576308"/>
    <lineage>
        <taxon>Bacteria</taxon>
        <taxon>Bacillati</taxon>
        <taxon>Actinomycetota</taxon>
        <taxon>Actinomycetes</taxon>
        <taxon>Nakamurellales</taxon>
        <taxon>Nakamurellaceae</taxon>
        <taxon>Nakamurella</taxon>
    </lineage>
</organism>
<evidence type="ECO:0000313" key="5">
    <source>
        <dbReference type="Proteomes" id="UP000306985"/>
    </source>
</evidence>
<dbReference type="EMBL" id="SZZH01000005">
    <property type="protein sequence ID" value="TKV57343.1"/>
    <property type="molecule type" value="Genomic_DNA"/>
</dbReference>
<name>A0A4U6QBF6_9ACTN</name>
<dbReference type="AlphaFoldDB" id="A0A4U6QBF6"/>
<proteinExistence type="predicted"/>
<dbReference type="Gene3D" id="3.10.310.50">
    <property type="match status" value="1"/>
</dbReference>
<dbReference type="InterPro" id="IPR006311">
    <property type="entry name" value="TAT_signal"/>
</dbReference>
<feature type="region of interest" description="Disordered" evidence="1">
    <location>
        <begin position="685"/>
        <end position="704"/>
    </location>
</feature>
<protein>
    <submittedName>
        <fullName evidence="4">TPM domain-containing protein</fullName>
    </submittedName>
</protein>
<sequence length="704" mass="70989">MTTKRTLNRWAAAAGLALIVGAPVLATTAAQAAPPPSAGAAAGPFARPATAPLNLPEQITDQSGALDSGERGEVQSKLDQLARDTGISLYVVYVPTFENPVDGAAWAQASGQLSGMGADNIVLAVATQEKSYGVGVGPGFSKLTSSQIRNVTDSDILPALQNSDWAGAAIAAADGYRRAAGGGGAGWWWAAGGIVVVGGGGYLVYRNRQRKNQTGSADVPAGVGPDGRPVPVEPYQQLSDRSVQALIDTDNAVRASEFELSAAETEFGTAAAVDFRRVFEAARESLAGAFALRQKIDDDVPESEADRRAMMEEILQRCTQASQQLEDESERFSGLRDLRSRLPQVLAELPAAIDAQQARIPVAAASLDRLRLRYSPTALSAVAANVDEATSRLAFARTSGQQAKASAGDATGATTPPTAGTMVPVVPDEARTTAVLAAGAAQEAIGQAQTLLDAIERTEGELADAGSRLDQAVAAVENELAANRSALAAGDAGGAAAGLQARLDQVAAVLQVARSAQGAADPLTALAKVNEADEALDEIAVATHTAQEDAQRAQATLAQVLSTARSEVATATDFVSTRRGAIGSEARTRLAEASRHLAAAEELSGTDAARAIGEAKQAISLARAASDLAQQDVSGWGGGGRSGGGGGLGGAVLGGILIDSVLNAGRRGGGGGGWGGGFGGGGFGGGGSRGGGGGGWTSGGGGRF</sequence>
<evidence type="ECO:0000259" key="3">
    <source>
        <dbReference type="Pfam" id="PF04536"/>
    </source>
</evidence>
<dbReference type="InterPro" id="IPR007621">
    <property type="entry name" value="TPM_dom"/>
</dbReference>
<feature type="chain" id="PRO_5020665917" evidence="2">
    <location>
        <begin position="33"/>
        <end position="704"/>
    </location>
</feature>
<evidence type="ECO:0000256" key="1">
    <source>
        <dbReference type="SAM" id="MobiDB-lite"/>
    </source>
</evidence>
<keyword evidence="2" id="KW-0732">Signal</keyword>
<evidence type="ECO:0000256" key="2">
    <source>
        <dbReference type="SAM" id="SignalP"/>
    </source>
</evidence>
<feature type="signal peptide" evidence="2">
    <location>
        <begin position="1"/>
        <end position="32"/>
    </location>
</feature>
<dbReference type="Pfam" id="PF04536">
    <property type="entry name" value="TPM_phosphatase"/>
    <property type="match status" value="1"/>
</dbReference>
<evidence type="ECO:0000313" key="4">
    <source>
        <dbReference type="EMBL" id="TKV57343.1"/>
    </source>
</evidence>
<reference evidence="4 5" key="1">
    <citation type="submission" date="2019-05" db="EMBL/GenBank/DDBJ databases">
        <title>Nakamurella sp. N5BH11, whole genome shotgun sequence.</title>
        <authorList>
            <person name="Tuo L."/>
        </authorList>
    </citation>
    <scope>NUCLEOTIDE SEQUENCE [LARGE SCALE GENOMIC DNA]</scope>
    <source>
        <strain evidence="4 5">N5BH11</strain>
    </source>
</reference>
<feature type="domain" description="TPM" evidence="3">
    <location>
        <begin position="59"/>
        <end position="177"/>
    </location>
</feature>
<dbReference type="Proteomes" id="UP000306985">
    <property type="component" value="Unassembled WGS sequence"/>
</dbReference>
<gene>
    <name evidence="4" type="ORF">FDO65_17620</name>
</gene>
<keyword evidence="5" id="KW-1185">Reference proteome</keyword>
<dbReference type="RefSeq" id="WP_137451047.1">
    <property type="nucleotide sequence ID" value="NZ_SZZH01000005.1"/>
</dbReference>
<comment type="caution">
    <text evidence="4">The sequence shown here is derived from an EMBL/GenBank/DDBJ whole genome shotgun (WGS) entry which is preliminary data.</text>
</comment>
<accession>A0A4U6QBF6</accession>